<evidence type="ECO:0000259" key="13">
    <source>
        <dbReference type="PROSITE" id="PS52019"/>
    </source>
</evidence>
<dbReference type="SMART" id="SM00827">
    <property type="entry name" value="PKS_AT"/>
    <property type="match status" value="1"/>
</dbReference>
<dbReference type="InterPro" id="IPR049900">
    <property type="entry name" value="PKS_mFAS_DH"/>
</dbReference>
<dbReference type="Gene3D" id="3.90.180.10">
    <property type="entry name" value="Medium-chain alcohol dehydrogenases, catalytic domain"/>
    <property type="match status" value="1"/>
</dbReference>
<dbReference type="InterPro" id="IPR020843">
    <property type="entry name" value="ER"/>
</dbReference>
<dbReference type="InterPro" id="IPR013154">
    <property type="entry name" value="ADH-like_N"/>
</dbReference>
<dbReference type="Pfam" id="PF21089">
    <property type="entry name" value="PKS_DH_N"/>
    <property type="match status" value="1"/>
</dbReference>
<dbReference type="InterPro" id="IPR001227">
    <property type="entry name" value="Ac_transferase_dom_sf"/>
</dbReference>
<gene>
    <name evidence="14" type="ORF">ACFPRK_31180</name>
</gene>
<dbReference type="PANTHER" id="PTHR43775">
    <property type="entry name" value="FATTY ACID SYNTHASE"/>
    <property type="match status" value="1"/>
</dbReference>
<dbReference type="SUPFAM" id="SSF51735">
    <property type="entry name" value="NAD(P)-binding Rossmann-fold domains"/>
    <property type="match status" value="3"/>
</dbReference>
<sequence length="2729" mass="285165">MASEEKLLDHLKWMTAELRQTKQRLHEVETEAQEPIAIVGMSCRFPGDVRSPEQLWQLVADGSDAITGFPTDRGWDADGLYHPDPDHPGTTYADQGGFLTSVGDFDAEFFGISPREALAMDPQQRLLLETAWEALERAGIDPASLHGSSTGVFVGSNAQDYAGLLHNDTAELGGYLAIGNSASVMSGRIAYALGLQGPAATVDTACSSSLVALHWAAQALRQGECSMALVGGASVMSTPGAFLEFSRQRGLAADGRCKAFAEAADGTGWGEGVGMLLVERLSDARRNGHQVLAVIRGSAINQDGASSGLTVPHGPSQQRVIRQALADAGLSPADVDAVEAHGTGTRLGDPIEAQSLLATYGQDRPEHRPLRLGSLKSNIGHTAGAAGVAGVIKMVMAMRHGVLPQTLHVDRPSSHVEWSGGVELLTESVAWPETGQPRRAGVSSFGMSGTNAHVILEQSPEADEQLPASTAVLPVVPWILSAKSAPALAEQAAQLLAFQHETVHSAVDYGYSLAVARTAMESRAVLLGADRESLLRQVAALADDPSAADVVTATATDHDPMAVLFSGQGAQRSGMGRELYEAYPVFAGAFDAVCAELDRHLDQPIRDVVFEGGELLDQTQFTQAGLFALEVALFRLVSAWGVKPDYLLGHSIGELSAAHAAGVLSLEDAARLVAARGRLMQALPAGGAMVSLQAAEDEVLPLLTDGVSIAALNGPSSTVISGDEADVLAVAAHFEAEGRKTKRLRVSHAFHSSRMDAMLDDFRAVAQTLTFHAPQISVISNVSGLVVSGGEMCSADYWVRHVREAVRFLDGMRSLGHQGVTTFLELGPGGVLSAMGQDCVEDSTFVPALRKDRAEAETLVTALGELHVRGSVVDWPAYFAGTGARRIDLPTYAFQRQRYWPKNTWHRTGDVAGLGLRTGDHPLLAVAVGLAHTDEFLFTGRLSFQTQPWLADHAVMGSVLLPGTAFVDLALHAGDHVGCEVVDELTLQAPLVLQDSSGVQLQLVVGTPEADGRRPISVHSRPGEADGEESDWTQHATGLLAPVDAAVESSAESSVRESLGAWPPRDATEIGVEGLYERLADQGFGYGPAFRGLQRVWRRGEEVFAEVAVAGLDVAGFGVHPALLDSALHSLAVGGLLGDGGPESPASHEGRGWLPFSWNGMFLRATGSSTLRMRIAPTGRDNTLSLVLADAAGQLVAQIEALTLREVSAEQFDDRRRATADSLFQLSWVQITQDEHSTESAGGERTWAALAAEGTGPGLDGCDTYADVTALSAALDAGAAAPEVVLVDTEGTADDADVLAAAHHAAHRTLGFLQEWLAEPRLDASRLVVVTRRAVDTGGDTSVAADLSAAPVWGLVRSAQSENPQRFVLLDLDETAGSDVSAGVVRRAVDSGEPQLAVRDGALHALRLVRSGQDGTLLPPVDGTTWRLDSVSKGTLEGLRLLPHPEACDELESGQIRVAVRAAGLNFRDVLIALDMYPGQATMGIEGAGVVTETGPGVTGIVPGDRVMGLLSGGFGPTAVTDHRMVARIPDGWSFTEAASVPIVFLTAYYGLVDLAALQPGESVLVHAAAGGVGMAATQLARHLGAEVFGTAGPGKWDTLRELGLHDEHIASSRTLEFEEKFRAATEGRGVDVVLDSLAGPFVDASLRLLPRGGRFVEMGKADVRDPEAVAHAHPGVAYQAFDVIQAGPERIGRMLAEVVALFESGALRPLPVRTWDVRRAAEAFRFLSQARHIGKVVLTVPQPLDRDGTVLLTGGTGSLGGVLARHLVATHGARHLVLAGRSGPEAPGAQELAAELTGLGATTVTLAACDVSDAGALAGLLAAIDDEHPLTAVVHAAGVLDDGIISSLTDDRLDTVLGPKADAAWHLHRLTRDLDLPVFALFSSTSGLLGAPGQGNYAAANVFLDSLAQARRRQGLAATSLAWGPWEQAGGMIDRLSGTSAGRSTRGGLTALSAQEGVALFDAALAADEAVLVPVKLDAAFLRGRAEEPALFKGLGLGGRRSSRRSAASTAVEASTLAERLRGLDESEQTQMLVDLVSARAAAVLGHSDADAVRPGRAFKELGFDSLTAVELRNRLGAATGLRLPASLVFDYPTPALMAAHLHSVLVEASGSPVSADSAVRAGVADTDEPVAIVAMSCRYPGGVNSPEDLWDLVATGTDGISGFPTDRGWRLPSPDDGSDLPHEGGFVHDAGEFDAAFFGISPREALAMDPQQRLLLQAAWEAFERAGITPASVRGSRTGVFAGTSSTGYATSLDQLPEGVAGHVLTGTAGSVVSGRVAYTFGLEGPAVSVDTACSSSLVALHLAMQALRSGECSMALAGGAMIMADEGIFAEFGGHGGLAVNARCKAFSDDADGTAWSEGVGMLLLERLSDARRNGHQVLAVVRGTAVNQDGASNGLTAPNGPSQQRVIRQALANAGISPAQVDAVEAHGTGTRLGDPIEAQALLATYGQGRPDGRPLLLGSLKSNIGHAQAAAGVAGVIKMVMAMRHGVLPQTLHLDQPSSQVDWKSGAVELLTRSVAWPEKDGPRRAGVSSFGISGTNAHVILEQAPDDGAAVGAGLPDDVVLPFVLSGKSPEAVSEQAVRLAGLLDREPGLGLRDVAWSLATTRTRFTHRAVLVAGDLEELRSGLDALADGRSAHGVVQGVADGVMRPVFVFPGQGSQWVGMAAGLVESSDVFAERMRECAAALSAHTDWSLLGVLRGEPGAPGFDRVDVVQPVLWAVMVSLAE</sequence>
<feature type="domain" description="Ketosynthase family 3 (KS3)" evidence="12">
    <location>
        <begin position="33"/>
        <end position="458"/>
    </location>
</feature>
<dbReference type="Gene3D" id="3.40.47.10">
    <property type="match status" value="2"/>
</dbReference>
<dbReference type="CDD" id="cd05195">
    <property type="entry name" value="enoyl_red"/>
    <property type="match status" value="1"/>
</dbReference>
<keyword evidence="15" id="KW-1185">Reference proteome</keyword>
<dbReference type="SUPFAM" id="SSF55048">
    <property type="entry name" value="Probable ACP-binding domain of malonyl-CoA ACP transacylase"/>
    <property type="match status" value="1"/>
</dbReference>
<evidence type="ECO:0000256" key="3">
    <source>
        <dbReference type="ARBA" id="ARBA00022450"/>
    </source>
</evidence>
<feature type="region of interest" description="Disordered" evidence="10">
    <location>
        <begin position="1010"/>
        <end position="1032"/>
    </location>
</feature>
<dbReference type="Pfam" id="PF16197">
    <property type="entry name" value="KAsynt_C_assoc"/>
    <property type="match status" value="2"/>
</dbReference>
<dbReference type="Gene3D" id="3.10.129.110">
    <property type="entry name" value="Polyketide synthase dehydratase"/>
    <property type="match status" value="1"/>
</dbReference>
<keyword evidence="3" id="KW-0596">Phosphopantetheine</keyword>
<dbReference type="InterPro" id="IPR057326">
    <property type="entry name" value="KR_dom"/>
</dbReference>
<dbReference type="InterPro" id="IPR009081">
    <property type="entry name" value="PP-bd_ACP"/>
</dbReference>
<evidence type="ECO:0000256" key="7">
    <source>
        <dbReference type="ARBA" id="ARBA00023268"/>
    </source>
</evidence>
<dbReference type="InterPro" id="IPR050091">
    <property type="entry name" value="PKS_NRPS_Biosynth_Enz"/>
</dbReference>
<dbReference type="SUPFAM" id="SSF53901">
    <property type="entry name" value="Thiolase-like"/>
    <property type="match status" value="2"/>
</dbReference>
<reference evidence="15" key="1">
    <citation type="journal article" date="2019" name="Int. J. Syst. Evol. Microbiol.">
        <title>The Global Catalogue of Microorganisms (GCM) 10K type strain sequencing project: providing services to taxonomists for standard genome sequencing and annotation.</title>
        <authorList>
            <consortium name="The Broad Institute Genomics Platform"/>
            <consortium name="The Broad Institute Genome Sequencing Center for Infectious Disease"/>
            <person name="Wu L."/>
            <person name="Ma J."/>
        </authorList>
    </citation>
    <scope>NUCLEOTIDE SEQUENCE [LARGE SCALE GENOMIC DNA]</scope>
    <source>
        <strain evidence="15">CGMCC 4.1721</strain>
    </source>
</reference>
<dbReference type="InterPro" id="IPR036291">
    <property type="entry name" value="NAD(P)-bd_dom_sf"/>
</dbReference>
<dbReference type="InterPro" id="IPR015083">
    <property type="entry name" value="NorB/c/GfsB-D-like_docking"/>
</dbReference>
<evidence type="ECO:0000256" key="1">
    <source>
        <dbReference type="ARBA" id="ARBA00001957"/>
    </source>
</evidence>
<evidence type="ECO:0000256" key="5">
    <source>
        <dbReference type="ARBA" id="ARBA00022679"/>
    </source>
</evidence>
<dbReference type="Pfam" id="PF13602">
    <property type="entry name" value="ADH_zinc_N_2"/>
    <property type="match status" value="1"/>
</dbReference>
<evidence type="ECO:0000256" key="6">
    <source>
        <dbReference type="ARBA" id="ARBA00023194"/>
    </source>
</evidence>
<dbReference type="SMART" id="SM00825">
    <property type="entry name" value="PKS_KS"/>
    <property type="match status" value="2"/>
</dbReference>
<dbReference type="Pfam" id="PF08240">
    <property type="entry name" value="ADH_N"/>
    <property type="match status" value="1"/>
</dbReference>
<keyword evidence="4" id="KW-0597">Phosphoprotein</keyword>
<dbReference type="SUPFAM" id="SSF47336">
    <property type="entry name" value="ACP-like"/>
    <property type="match status" value="1"/>
</dbReference>
<dbReference type="InterPro" id="IPR042104">
    <property type="entry name" value="PKS_dehydratase_sf"/>
</dbReference>
<dbReference type="InterPro" id="IPR018201">
    <property type="entry name" value="Ketoacyl_synth_AS"/>
</dbReference>
<protein>
    <submittedName>
        <fullName evidence="14">SDR family NAD(P)-dependent oxidoreductase</fullName>
    </submittedName>
</protein>
<dbReference type="Pfam" id="PF00109">
    <property type="entry name" value="ketoacyl-synt"/>
    <property type="match status" value="2"/>
</dbReference>
<proteinExistence type="predicted"/>
<keyword evidence="7" id="KW-0511">Multifunctional enzyme</keyword>
<dbReference type="InterPro" id="IPR020806">
    <property type="entry name" value="PKS_PP-bd"/>
</dbReference>
<dbReference type="SUPFAM" id="SSF52151">
    <property type="entry name" value="FabD/lysophospholipase-like"/>
    <property type="match status" value="2"/>
</dbReference>
<dbReference type="InterPro" id="IPR014030">
    <property type="entry name" value="Ketoacyl_synth_N"/>
</dbReference>
<dbReference type="InterPro" id="IPR006162">
    <property type="entry name" value="Ppantetheine_attach_site"/>
</dbReference>
<keyword evidence="6" id="KW-0045">Antibiotic biosynthesis</keyword>
<evidence type="ECO:0000256" key="10">
    <source>
        <dbReference type="SAM" id="MobiDB-lite"/>
    </source>
</evidence>
<dbReference type="Gene3D" id="1.10.1200.10">
    <property type="entry name" value="ACP-like"/>
    <property type="match status" value="1"/>
</dbReference>
<dbReference type="Gene3D" id="3.30.70.3290">
    <property type="match status" value="1"/>
</dbReference>
<dbReference type="InterPro" id="IPR036736">
    <property type="entry name" value="ACP-like_sf"/>
</dbReference>
<dbReference type="Pfam" id="PF00550">
    <property type="entry name" value="PP-binding"/>
    <property type="match status" value="1"/>
</dbReference>
<comment type="cofactor">
    <cofactor evidence="1">
        <name>pantetheine 4'-phosphate</name>
        <dbReference type="ChEBI" id="CHEBI:47942"/>
    </cofactor>
</comment>
<feature type="region of interest" description="C-terminal hotdog fold" evidence="9">
    <location>
        <begin position="1067"/>
        <end position="1213"/>
    </location>
</feature>
<dbReference type="Pfam" id="PF22953">
    <property type="entry name" value="SpnB_Rossmann"/>
    <property type="match status" value="1"/>
</dbReference>
<dbReference type="SMART" id="SM00822">
    <property type="entry name" value="PKS_KR"/>
    <property type="match status" value="1"/>
</dbReference>
<dbReference type="InterPro" id="IPR013968">
    <property type="entry name" value="PKS_KR"/>
</dbReference>
<dbReference type="Pfam" id="PF08659">
    <property type="entry name" value="KR"/>
    <property type="match status" value="1"/>
</dbReference>
<keyword evidence="5" id="KW-0808">Transferase</keyword>
<dbReference type="SMART" id="SM00823">
    <property type="entry name" value="PKS_PP"/>
    <property type="match status" value="1"/>
</dbReference>
<dbReference type="PROSITE" id="PS00012">
    <property type="entry name" value="PHOSPHOPANTETHEINE"/>
    <property type="match status" value="1"/>
</dbReference>
<dbReference type="PROSITE" id="PS50075">
    <property type="entry name" value="CARRIER"/>
    <property type="match status" value="1"/>
</dbReference>
<feature type="non-terminal residue" evidence="14">
    <location>
        <position position="2729"/>
    </location>
</feature>
<dbReference type="SMART" id="SM00829">
    <property type="entry name" value="PKS_ER"/>
    <property type="match status" value="1"/>
</dbReference>
<feature type="domain" description="Ketosynthase family 3 (KS3)" evidence="12">
    <location>
        <begin position="2129"/>
        <end position="2549"/>
    </location>
</feature>
<dbReference type="InterPro" id="IPR020841">
    <property type="entry name" value="PKS_Beta-ketoAc_synthase_dom"/>
</dbReference>
<dbReference type="PROSITE" id="PS01162">
    <property type="entry name" value="QOR_ZETA_CRYSTAL"/>
    <property type="match status" value="1"/>
</dbReference>
<evidence type="ECO:0000256" key="2">
    <source>
        <dbReference type="ARBA" id="ARBA00004792"/>
    </source>
</evidence>
<dbReference type="Pfam" id="PF00698">
    <property type="entry name" value="Acyl_transf_1"/>
    <property type="match status" value="2"/>
</dbReference>
<dbReference type="PANTHER" id="PTHR43775:SF51">
    <property type="entry name" value="INACTIVE PHENOLPHTHIOCEROL SYNTHESIS POLYKETIDE SYNTHASE TYPE I PKS1-RELATED"/>
    <property type="match status" value="1"/>
</dbReference>
<feature type="domain" description="Carrier" evidence="11">
    <location>
        <begin position="2032"/>
        <end position="2107"/>
    </location>
</feature>
<dbReference type="SMART" id="SM00826">
    <property type="entry name" value="PKS_DH"/>
    <property type="match status" value="1"/>
</dbReference>
<dbReference type="CDD" id="cd00833">
    <property type="entry name" value="PKS"/>
    <property type="match status" value="2"/>
</dbReference>
<accession>A0ABW0BDF0</accession>
<dbReference type="PROSITE" id="PS52019">
    <property type="entry name" value="PKS_MFAS_DH"/>
    <property type="match status" value="1"/>
</dbReference>
<dbReference type="Pfam" id="PF14765">
    <property type="entry name" value="PS-DH"/>
    <property type="match status" value="1"/>
</dbReference>
<feature type="region of interest" description="N-terminal hotdog fold" evidence="9">
    <location>
        <begin position="921"/>
        <end position="1047"/>
    </location>
</feature>
<dbReference type="InterPro" id="IPR049552">
    <property type="entry name" value="PKS_DH_N"/>
</dbReference>
<keyword evidence="8" id="KW-0012">Acyltransferase</keyword>
<dbReference type="Gene3D" id="3.40.366.10">
    <property type="entry name" value="Malonyl-Coenzyme A Acyl Carrier Protein, domain 2"/>
    <property type="match status" value="2"/>
</dbReference>
<dbReference type="SUPFAM" id="SSF50129">
    <property type="entry name" value="GroES-like"/>
    <property type="match status" value="1"/>
</dbReference>
<dbReference type="InterPro" id="IPR032821">
    <property type="entry name" value="PKS_assoc"/>
</dbReference>
<dbReference type="InterPro" id="IPR011032">
    <property type="entry name" value="GroES-like_sf"/>
</dbReference>
<dbReference type="InterPro" id="IPR016035">
    <property type="entry name" value="Acyl_Trfase/lysoPLipase"/>
</dbReference>
<evidence type="ECO:0000256" key="9">
    <source>
        <dbReference type="PROSITE-ProRule" id="PRU01363"/>
    </source>
</evidence>
<dbReference type="EMBL" id="JBHSKI010000033">
    <property type="protein sequence ID" value="MFC5174997.1"/>
    <property type="molecule type" value="Genomic_DNA"/>
</dbReference>
<comment type="caution">
    <text evidence="14">The sequence shown here is derived from an EMBL/GenBank/DDBJ whole genome shotgun (WGS) entry which is preliminary data.</text>
</comment>
<dbReference type="InterPro" id="IPR020807">
    <property type="entry name" value="PKS_DH"/>
</dbReference>
<dbReference type="InterPro" id="IPR014031">
    <property type="entry name" value="Ketoacyl_synth_C"/>
</dbReference>
<evidence type="ECO:0000256" key="8">
    <source>
        <dbReference type="ARBA" id="ARBA00023315"/>
    </source>
</evidence>
<dbReference type="SMART" id="SM01294">
    <property type="entry name" value="PKS_PP_betabranch"/>
    <property type="match status" value="1"/>
</dbReference>
<dbReference type="CDD" id="cd08956">
    <property type="entry name" value="KR_3_FAS_SDR_x"/>
    <property type="match status" value="1"/>
</dbReference>
<dbReference type="Pfam" id="PF02801">
    <property type="entry name" value="Ketoacyl-synt_C"/>
    <property type="match status" value="2"/>
</dbReference>
<evidence type="ECO:0000256" key="4">
    <source>
        <dbReference type="ARBA" id="ARBA00022553"/>
    </source>
</evidence>
<evidence type="ECO:0000313" key="14">
    <source>
        <dbReference type="EMBL" id="MFC5174997.1"/>
    </source>
</evidence>
<dbReference type="InterPro" id="IPR049551">
    <property type="entry name" value="PKS_DH_C"/>
</dbReference>
<dbReference type="PROSITE" id="PS52004">
    <property type="entry name" value="KS3_2"/>
    <property type="match status" value="2"/>
</dbReference>
<dbReference type="Pfam" id="PF08990">
    <property type="entry name" value="Docking"/>
    <property type="match status" value="1"/>
</dbReference>
<organism evidence="14 15">
    <name type="scientific">Streptomyces mutomycini</name>
    <dbReference type="NCBI Taxonomy" id="284036"/>
    <lineage>
        <taxon>Bacteria</taxon>
        <taxon>Bacillati</taxon>
        <taxon>Actinomycetota</taxon>
        <taxon>Actinomycetes</taxon>
        <taxon>Kitasatosporales</taxon>
        <taxon>Streptomycetaceae</taxon>
        <taxon>Streptomyces</taxon>
    </lineage>
</organism>
<feature type="active site" description="Proton acceptor; for dehydratase activity" evidence="9">
    <location>
        <position position="953"/>
    </location>
</feature>
<dbReference type="InterPro" id="IPR002364">
    <property type="entry name" value="Quin_OxRdtase/zeta-crystal_CS"/>
</dbReference>
<feature type="active site" description="Proton donor; for dehydratase activity" evidence="9">
    <location>
        <position position="1125"/>
    </location>
</feature>
<feature type="domain" description="PKS/mFAS DH" evidence="13">
    <location>
        <begin position="921"/>
        <end position="1213"/>
    </location>
</feature>
<dbReference type="InterPro" id="IPR016039">
    <property type="entry name" value="Thiolase-like"/>
</dbReference>
<dbReference type="Gene3D" id="3.40.50.720">
    <property type="entry name" value="NAD(P)-binding Rossmann-like Domain"/>
    <property type="match status" value="1"/>
</dbReference>
<comment type="pathway">
    <text evidence="2">Antibiotic biosynthesis.</text>
</comment>
<evidence type="ECO:0000259" key="11">
    <source>
        <dbReference type="PROSITE" id="PS50075"/>
    </source>
</evidence>
<evidence type="ECO:0000259" key="12">
    <source>
        <dbReference type="PROSITE" id="PS52004"/>
    </source>
</evidence>
<evidence type="ECO:0000313" key="15">
    <source>
        <dbReference type="Proteomes" id="UP001596208"/>
    </source>
</evidence>
<dbReference type="InterPro" id="IPR055123">
    <property type="entry name" value="SpnB-like_Rossmann"/>
</dbReference>
<dbReference type="Gene3D" id="3.40.50.11460">
    <property type="match status" value="1"/>
</dbReference>
<dbReference type="PROSITE" id="PS00606">
    <property type="entry name" value="KS3_1"/>
    <property type="match status" value="2"/>
</dbReference>
<name>A0ABW0BDF0_9ACTN</name>
<dbReference type="Proteomes" id="UP001596208">
    <property type="component" value="Unassembled WGS sequence"/>
</dbReference>
<dbReference type="InterPro" id="IPR016036">
    <property type="entry name" value="Malonyl_transacylase_ACP-bd"/>
</dbReference>
<dbReference type="InterPro" id="IPR014043">
    <property type="entry name" value="Acyl_transferase_dom"/>
</dbReference>